<comment type="caution">
    <text evidence="8">The sequence shown here is derived from an EMBL/GenBank/DDBJ whole genome shotgun (WGS) entry which is preliminary data.</text>
</comment>
<dbReference type="Gene3D" id="3.90.1560.10">
    <property type="entry name" value="ComB-like"/>
    <property type="match status" value="1"/>
</dbReference>
<comment type="cofactor">
    <cofactor evidence="1">
        <name>Mg(2+)</name>
        <dbReference type="ChEBI" id="CHEBI:18420"/>
    </cofactor>
</comment>
<dbReference type="EC" id="3.1.3.71" evidence="3"/>
<accession>A0ABS8NGD3</accession>
<evidence type="ECO:0000256" key="5">
    <source>
        <dbReference type="ARBA" id="ARBA00022801"/>
    </source>
</evidence>
<evidence type="ECO:0000256" key="2">
    <source>
        <dbReference type="ARBA" id="ARBA00009997"/>
    </source>
</evidence>
<evidence type="ECO:0000313" key="8">
    <source>
        <dbReference type="EMBL" id="MCC9642612.1"/>
    </source>
</evidence>
<gene>
    <name evidence="8" type="ORF">LOC71_10025</name>
</gene>
<evidence type="ECO:0000256" key="7">
    <source>
        <dbReference type="ARBA" id="ARBA00033711"/>
    </source>
</evidence>
<evidence type="ECO:0000256" key="6">
    <source>
        <dbReference type="ARBA" id="ARBA00022842"/>
    </source>
</evidence>
<dbReference type="EMBL" id="JAJKFW010000022">
    <property type="protein sequence ID" value="MCC9642612.1"/>
    <property type="molecule type" value="Genomic_DNA"/>
</dbReference>
<keyword evidence="9" id="KW-1185">Reference proteome</keyword>
<comment type="similarity">
    <text evidence="2">Belongs to the ComB family.</text>
</comment>
<dbReference type="Pfam" id="PF04029">
    <property type="entry name" value="2-ph_phosp"/>
    <property type="match status" value="1"/>
</dbReference>
<name>A0ABS8NGD3_9BACT</name>
<sequence>MKIETWLTPNAAGESERSPASVAIVIDVLRATTVATTALSAGAKSITTCGTVEEAFSMKSEASSDNVPLLCGERGCQPIVGFDFGNSPGEYSPAGVGERELILTTTNGTAAILAAEQCEHMWLACFANLSAVIDRLVRWHTANIDTANKDNDSAFARIVCAGTNGCVTAEDVLLAGAIIAMCHQRLADSPRFYDGPIDLLNDSGAIALSAWQHCITHDGVNSSETLAERLTLTQGGKNLIAANYANDLVDCGSIDVFDLVPTRDQRSPARFVAG</sequence>
<evidence type="ECO:0000313" key="9">
    <source>
        <dbReference type="Proteomes" id="UP001430306"/>
    </source>
</evidence>
<reference evidence="8" key="1">
    <citation type="submission" date="2021-11" db="EMBL/GenBank/DDBJ databases">
        <title>Genome sequence.</title>
        <authorList>
            <person name="Sun Q."/>
        </authorList>
    </citation>
    <scope>NUCLEOTIDE SEQUENCE</scope>
    <source>
        <strain evidence="8">JC740</strain>
    </source>
</reference>
<organism evidence="8 9">
    <name type="scientific">Rhodopirellula halodulae</name>
    <dbReference type="NCBI Taxonomy" id="2894198"/>
    <lineage>
        <taxon>Bacteria</taxon>
        <taxon>Pseudomonadati</taxon>
        <taxon>Planctomycetota</taxon>
        <taxon>Planctomycetia</taxon>
        <taxon>Pirellulales</taxon>
        <taxon>Pirellulaceae</taxon>
        <taxon>Rhodopirellula</taxon>
    </lineage>
</organism>
<protein>
    <recommendedName>
        <fullName evidence="4">Probable 2-phosphosulfolactate phosphatase</fullName>
        <ecNumber evidence="3">3.1.3.71</ecNumber>
    </recommendedName>
</protein>
<keyword evidence="6" id="KW-0460">Magnesium</keyword>
<proteinExistence type="inferred from homology"/>
<dbReference type="InterPro" id="IPR036702">
    <property type="entry name" value="ComB-like_sf"/>
</dbReference>
<comment type="catalytic activity">
    <reaction evidence="7">
        <text>(2R)-O-phospho-3-sulfolactate + H2O = (2R)-3-sulfolactate + phosphate</text>
        <dbReference type="Rhea" id="RHEA:23416"/>
        <dbReference type="ChEBI" id="CHEBI:15377"/>
        <dbReference type="ChEBI" id="CHEBI:15597"/>
        <dbReference type="ChEBI" id="CHEBI:43474"/>
        <dbReference type="ChEBI" id="CHEBI:58738"/>
        <dbReference type="EC" id="3.1.3.71"/>
    </reaction>
</comment>
<dbReference type="RefSeq" id="WP_230273473.1">
    <property type="nucleotide sequence ID" value="NZ_JAJKFW010000022.1"/>
</dbReference>
<evidence type="ECO:0000256" key="1">
    <source>
        <dbReference type="ARBA" id="ARBA00001946"/>
    </source>
</evidence>
<evidence type="ECO:0000256" key="3">
    <source>
        <dbReference type="ARBA" id="ARBA00012953"/>
    </source>
</evidence>
<dbReference type="Proteomes" id="UP001430306">
    <property type="component" value="Unassembled WGS sequence"/>
</dbReference>
<dbReference type="PANTHER" id="PTHR37311">
    <property type="entry name" value="2-PHOSPHOSULFOLACTATE PHOSPHATASE-RELATED"/>
    <property type="match status" value="1"/>
</dbReference>
<evidence type="ECO:0000256" key="4">
    <source>
        <dbReference type="ARBA" id="ARBA00021948"/>
    </source>
</evidence>
<keyword evidence="5" id="KW-0378">Hydrolase</keyword>
<dbReference type="InterPro" id="IPR005238">
    <property type="entry name" value="ComB-like"/>
</dbReference>
<dbReference type="PANTHER" id="PTHR37311:SF1">
    <property type="entry name" value="2-PHOSPHOSULFOLACTATE PHOSPHATASE-RELATED"/>
    <property type="match status" value="1"/>
</dbReference>
<dbReference type="SUPFAM" id="SSF142823">
    <property type="entry name" value="ComB-like"/>
    <property type="match status" value="1"/>
</dbReference>